<reference evidence="2" key="1">
    <citation type="submission" date="2021-02" db="EMBL/GenBank/DDBJ databases">
        <authorList>
            <person name="Dougan E. K."/>
            <person name="Rhodes N."/>
            <person name="Thang M."/>
            <person name="Chan C."/>
        </authorList>
    </citation>
    <scope>NUCLEOTIDE SEQUENCE</scope>
</reference>
<dbReference type="AlphaFoldDB" id="A0A813J4Q1"/>
<dbReference type="Proteomes" id="UP000626109">
    <property type="component" value="Unassembled WGS sequence"/>
</dbReference>
<comment type="caution">
    <text evidence="2">The sequence shown here is derived from an EMBL/GenBank/DDBJ whole genome shotgun (WGS) entry which is preliminary data.</text>
</comment>
<dbReference type="EMBL" id="CAJNNW010019180">
    <property type="protein sequence ID" value="CAE8664144.1"/>
    <property type="molecule type" value="Genomic_DNA"/>
</dbReference>
<evidence type="ECO:0000313" key="3">
    <source>
        <dbReference type="Proteomes" id="UP000626109"/>
    </source>
</evidence>
<gene>
    <name evidence="2" type="ORF">PGLA2088_LOCUS15483</name>
</gene>
<sequence>MALALQASLFASPRAVPPAPAASRASPVLCHRFRVFDRATIPSSVGTAAAVAAASSAALARPRLIGRAGAARWRVSCAAKTTAPTTAPTTQAPTTTATSETATPTRASAPTGAAVAASFEERFLARQEAARGGDAVPDRPRYLGCTESAEVRQATSRALLRTWSERSGGGACDSAHEFWMVVGGLTGLDSLCAMARSQIEVQKLVLFDCDPLQLSYGELMLALVGICPNRESFVRALFGRSMAAWGRLVGASNMLDFLDLPVMPEVEQEMTAGLPPKLRGLYATVFGCIARQESWPLAWPSFGQSEKLPKSRGGAVQLSNAQRRLGGGRNEAFHINEAGWLKDEASYAFVRNTLTSLDACKGGLELRLLNLGDMKPSHNGCRRVLFISNIYGSPQFLDGVALESLRQSLRGLGGQASAKVDGGGEASSGGTLLLSTRRAEWLSSPGSASQNSG</sequence>
<accession>A0A813J4Q1</accession>
<evidence type="ECO:0000256" key="1">
    <source>
        <dbReference type="SAM" id="MobiDB-lite"/>
    </source>
</evidence>
<feature type="region of interest" description="Disordered" evidence="1">
    <location>
        <begin position="81"/>
        <end position="110"/>
    </location>
</feature>
<organism evidence="2 3">
    <name type="scientific">Polarella glacialis</name>
    <name type="common">Dinoflagellate</name>
    <dbReference type="NCBI Taxonomy" id="89957"/>
    <lineage>
        <taxon>Eukaryota</taxon>
        <taxon>Sar</taxon>
        <taxon>Alveolata</taxon>
        <taxon>Dinophyceae</taxon>
        <taxon>Suessiales</taxon>
        <taxon>Suessiaceae</taxon>
        <taxon>Polarella</taxon>
    </lineage>
</organism>
<name>A0A813J4Q1_POLGL</name>
<evidence type="ECO:0000313" key="2">
    <source>
        <dbReference type="EMBL" id="CAE8664144.1"/>
    </source>
</evidence>
<protein>
    <submittedName>
        <fullName evidence="2">Uncharacterized protein</fullName>
    </submittedName>
</protein>
<proteinExistence type="predicted"/>